<dbReference type="InterPro" id="IPR037936">
    <property type="entry name" value="UNC5A-D"/>
</dbReference>
<dbReference type="Gene3D" id="2.60.220.30">
    <property type="match status" value="1"/>
</dbReference>
<dbReference type="AlphaFoldDB" id="A0A2G8JHF3"/>
<accession>A0A2G8JHF3</accession>
<dbReference type="InterPro" id="IPR000906">
    <property type="entry name" value="ZU5_dom"/>
</dbReference>
<evidence type="ECO:0000313" key="2">
    <source>
        <dbReference type="EMBL" id="PIK35149.1"/>
    </source>
</evidence>
<organism evidence="2 3">
    <name type="scientific">Stichopus japonicus</name>
    <name type="common">Sea cucumber</name>
    <dbReference type="NCBI Taxonomy" id="307972"/>
    <lineage>
        <taxon>Eukaryota</taxon>
        <taxon>Metazoa</taxon>
        <taxon>Echinodermata</taxon>
        <taxon>Eleutherozoa</taxon>
        <taxon>Echinozoa</taxon>
        <taxon>Holothuroidea</taxon>
        <taxon>Aspidochirotacea</taxon>
        <taxon>Aspidochirotida</taxon>
        <taxon>Stichopodidae</taxon>
        <taxon>Apostichopus</taxon>
    </lineage>
</organism>
<comment type="caution">
    <text evidence="2">The sequence shown here is derived from an EMBL/GenBank/DDBJ whole genome shotgun (WGS) entry which is preliminary data.</text>
</comment>
<feature type="domain" description="ZU5" evidence="1">
    <location>
        <begin position="113"/>
        <end position="200"/>
    </location>
</feature>
<sequence length="390" mass="44071">MKGDIAKLLDKQHCAKLGVYFELKPAENETIQEAAESGKMLMKILDERELIMPDRMIGMYNGLKDIHFNKVARLVLEYIGTSQEKIGKENEGEKDEENERLPLFPGSNLYKEQYFDQHGGEMFIAGVILRVPAGALHTGRIVSLWVSTDPAIKGPISKKSLRLTPFVKFGPESLTLHKSATLIIPHCAISLTNQMGIDVYSGVLKQISISQEGDKSVKWSLERKHLSCSMNSQHLAVEAEKPCLIGLHVPFIPKMRKLVCLLPIVNRVSESGDQLTIHLWFHNDDTLEHESLINEEIYQQKGTIIHDPVSVVLKSMTSILHVSANSSTSQCNPHPRKVDVAMETIWFKNRHKVEFHLQNKGIKDTVNLEIEARFGMSMKNLFQFSIQLQV</sequence>
<dbReference type="STRING" id="307972.A0A2G8JHF3"/>
<keyword evidence="3" id="KW-1185">Reference proteome</keyword>
<evidence type="ECO:0000313" key="3">
    <source>
        <dbReference type="Proteomes" id="UP000230750"/>
    </source>
</evidence>
<evidence type="ECO:0000259" key="1">
    <source>
        <dbReference type="Pfam" id="PF00791"/>
    </source>
</evidence>
<dbReference type="PANTHER" id="PTHR12582:SF41">
    <property type="entry name" value="UNC5C-LIKE PROTEIN"/>
    <property type="match status" value="1"/>
</dbReference>
<dbReference type="GO" id="GO:0016020">
    <property type="term" value="C:membrane"/>
    <property type="evidence" value="ECO:0007669"/>
    <property type="project" value="InterPro"/>
</dbReference>
<dbReference type="PANTHER" id="PTHR12582">
    <property type="entry name" value="NETRIN RECEPTOR UNC5"/>
    <property type="match status" value="1"/>
</dbReference>
<dbReference type="Pfam" id="PF00791">
    <property type="entry name" value="ZU5"/>
    <property type="match status" value="1"/>
</dbReference>
<name>A0A2G8JHF3_STIJA</name>
<dbReference type="EMBL" id="MRZV01001975">
    <property type="protein sequence ID" value="PIK35149.1"/>
    <property type="molecule type" value="Genomic_DNA"/>
</dbReference>
<reference evidence="2 3" key="1">
    <citation type="journal article" date="2017" name="PLoS Biol.">
        <title>The sea cucumber genome provides insights into morphological evolution and visceral regeneration.</title>
        <authorList>
            <person name="Zhang X."/>
            <person name="Sun L."/>
            <person name="Yuan J."/>
            <person name="Sun Y."/>
            <person name="Gao Y."/>
            <person name="Zhang L."/>
            <person name="Li S."/>
            <person name="Dai H."/>
            <person name="Hamel J.F."/>
            <person name="Liu C."/>
            <person name="Yu Y."/>
            <person name="Liu S."/>
            <person name="Lin W."/>
            <person name="Guo K."/>
            <person name="Jin S."/>
            <person name="Xu P."/>
            <person name="Storey K.B."/>
            <person name="Huan P."/>
            <person name="Zhang T."/>
            <person name="Zhou Y."/>
            <person name="Zhang J."/>
            <person name="Lin C."/>
            <person name="Li X."/>
            <person name="Xing L."/>
            <person name="Huo D."/>
            <person name="Sun M."/>
            <person name="Wang L."/>
            <person name="Mercier A."/>
            <person name="Li F."/>
            <person name="Yang H."/>
            <person name="Xiang J."/>
        </authorList>
    </citation>
    <scope>NUCLEOTIDE SEQUENCE [LARGE SCALE GENOMIC DNA]</scope>
    <source>
        <strain evidence="2">Shaxun</strain>
        <tissue evidence="2">Muscle</tissue>
    </source>
</reference>
<dbReference type="OrthoDB" id="6065502at2759"/>
<proteinExistence type="predicted"/>
<dbReference type="GO" id="GO:0005042">
    <property type="term" value="F:netrin receptor activity"/>
    <property type="evidence" value="ECO:0007669"/>
    <property type="project" value="InterPro"/>
</dbReference>
<protein>
    <recommendedName>
        <fullName evidence="1">ZU5 domain-containing protein</fullName>
    </recommendedName>
</protein>
<gene>
    <name evidence="2" type="ORF">BSL78_28026</name>
</gene>
<dbReference type="Proteomes" id="UP000230750">
    <property type="component" value="Unassembled WGS sequence"/>
</dbReference>